<evidence type="ECO:0000313" key="4">
    <source>
        <dbReference type="EMBL" id="GAH17310.1"/>
    </source>
</evidence>
<reference evidence="4" key="1">
    <citation type="journal article" date="2014" name="Front. Microbiol.">
        <title>High frequency of phylogenetically diverse reductive dehalogenase-homologous genes in deep subseafloor sedimentary metagenomes.</title>
        <authorList>
            <person name="Kawai M."/>
            <person name="Futagami T."/>
            <person name="Toyoda A."/>
            <person name="Takaki Y."/>
            <person name="Nishi S."/>
            <person name="Hori S."/>
            <person name="Arai W."/>
            <person name="Tsubouchi T."/>
            <person name="Morono Y."/>
            <person name="Uchiyama I."/>
            <person name="Ito T."/>
            <person name="Fujiyama A."/>
            <person name="Inagaki F."/>
            <person name="Takami H."/>
        </authorList>
    </citation>
    <scope>NUCLEOTIDE SEQUENCE</scope>
    <source>
        <strain evidence="4">Expedition CK06-06</strain>
    </source>
</reference>
<dbReference type="InterPro" id="IPR041569">
    <property type="entry name" value="AAA_lid_3"/>
</dbReference>
<dbReference type="AlphaFoldDB" id="X1EAA4"/>
<dbReference type="PANTHER" id="PTHR23077">
    <property type="entry name" value="AAA-FAMILY ATPASE"/>
    <property type="match status" value="1"/>
</dbReference>
<dbReference type="FunFam" id="1.10.8.60:FF:000038">
    <property type="entry name" value="spermatogenesis-associated protein 5-like protein 1"/>
    <property type="match status" value="1"/>
</dbReference>
<dbReference type="EMBL" id="BART01031778">
    <property type="protein sequence ID" value="GAH17310.1"/>
    <property type="molecule type" value="Genomic_DNA"/>
</dbReference>
<evidence type="ECO:0000256" key="2">
    <source>
        <dbReference type="ARBA" id="ARBA00022840"/>
    </source>
</evidence>
<name>X1EAA4_9ZZZZ</name>
<keyword evidence="2" id="KW-0067">ATP-binding</keyword>
<comment type="caution">
    <text evidence="4">The sequence shown here is derived from an EMBL/GenBank/DDBJ whole genome shotgun (WGS) entry which is preliminary data.</text>
</comment>
<organism evidence="4">
    <name type="scientific">marine sediment metagenome</name>
    <dbReference type="NCBI Taxonomy" id="412755"/>
    <lineage>
        <taxon>unclassified sequences</taxon>
        <taxon>metagenomes</taxon>
        <taxon>ecological metagenomes</taxon>
    </lineage>
</organism>
<feature type="non-terminal residue" evidence="4">
    <location>
        <position position="1"/>
    </location>
</feature>
<protein>
    <recommendedName>
        <fullName evidence="3">AAA ATPase AAA+ lid domain-containing protein</fullName>
    </recommendedName>
</protein>
<accession>X1EAA4</accession>
<dbReference type="GO" id="GO:0005524">
    <property type="term" value="F:ATP binding"/>
    <property type="evidence" value="ECO:0007669"/>
    <property type="project" value="UniProtKB-KW"/>
</dbReference>
<dbReference type="Gene3D" id="1.10.8.60">
    <property type="match status" value="1"/>
</dbReference>
<dbReference type="InterPro" id="IPR027417">
    <property type="entry name" value="P-loop_NTPase"/>
</dbReference>
<dbReference type="GO" id="GO:0016887">
    <property type="term" value="F:ATP hydrolysis activity"/>
    <property type="evidence" value="ECO:0007669"/>
    <property type="project" value="TreeGrafter"/>
</dbReference>
<keyword evidence="1" id="KW-0547">Nucleotide-binding</keyword>
<dbReference type="Pfam" id="PF17862">
    <property type="entry name" value="AAA_lid_3"/>
    <property type="match status" value="1"/>
</dbReference>
<dbReference type="PANTHER" id="PTHR23077:SF171">
    <property type="entry name" value="NUCLEAR VALOSIN-CONTAINING PROTEIN-LIKE"/>
    <property type="match status" value="1"/>
</dbReference>
<gene>
    <name evidence="4" type="ORF">S01H4_55117</name>
</gene>
<feature type="domain" description="AAA ATPase AAA+ lid" evidence="3">
    <location>
        <begin position="37"/>
        <end position="83"/>
    </location>
</feature>
<evidence type="ECO:0000259" key="3">
    <source>
        <dbReference type="Pfam" id="PF17862"/>
    </source>
</evidence>
<evidence type="ECO:0000256" key="1">
    <source>
        <dbReference type="ARBA" id="ARBA00022741"/>
    </source>
</evidence>
<dbReference type="SUPFAM" id="SSF52540">
    <property type="entry name" value="P-loop containing nucleoside triphosphate hydrolases"/>
    <property type="match status" value="1"/>
</dbReference>
<proteinExistence type="predicted"/>
<dbReference type="InterPro" id="IPR050168">
    <property type="entry name" value="AAA_ATPase_domain"/>
</dbReference>
<sequence>LIRPGRIDRLLFIPAPTKEDRRLIFKIFLKDIPLASDVKIDELLEMTDNFTGADIESFCREAAMVALRENINKRKVSKNHFTEALKSIHPTITDEVVKFYQDFEKIIRRGSIGKKPEEQFFV</sequence>